<protein>
    <recommendedName>
        <fullName evidence="2">YncI copper-binding domain-containing protein</fullName>
    </recommendedName>
</protein>
<sequence>MSSIAILGLALLASTAQAHVTANPPKLPADSYGSTAFRIGHGCSGSPTVGLTIQIPEGVTSAKGRQLAGWTVSTTSRAVDATTNVTTAVTWTAQQDSTNATAPLGLVEGVYQDFDLYFKTPALSDATKTIYFPTTQICANMSQPWTDIPVAGQPEPAHPAPALNLTAKDTAGASGASAAPQTVASTLALIAPLVLTTSVFAL</sequence>
<evidence type="ECO:0000256" key="1">
    <source>
        <dbReference type="SAM" id="SignalP"/>
    </source>
</evidence>
<dbReference type="CDD" id="cd08545">
    <property type="entry name" value="YcnI_like"/>
    <property type="match status" value="1"/>
</dbReference>
<evidence type="ECO:0000313" key="3">
    <source>
        <dbReference type="EMBL" id="RKP13366.1"/>
    </source>
</evidence>
<dbReference type="Pfam" id="PF07987">
    <property type="entry name" value="DUF1775"/>
    <property type="match status" value="1"/>
</dbReference>
<dbReference type="EMBL" id="KZ988040">
    <property type="protein sequence ID" value="RKP13366.1"/>
    <property type="molecule type" value="Genomic_DNA"/>
</dbReference>
<gene>
    <name evidence="3" type="ORF">BJ684DRAFT_20143</name>
</gene>
<evidence type="ECO:0000259" key="2">
    <source>
        <dbReference type="Pfam" id="PF07987"/>
    </source>
</evidence>
<organism evidence="3 4">
    <name type="scientific">Piptocephalis cylindrospora</name>
    <dbReference type="NCBI Taxonomy" id="1907219"/>
    <lineage>
        <taxon>Eukaryota</taxon>
        <taxon>Fungi</taxon>
        <taxon>Fungi incertae sedis</taxon>
        <taxon>Zoopagomycota</taxon>
        <taxon>Zoopagomycotina</taxon>
        <taxon>Zoopagomycetes</taxon>
        <taxon>Zoopagales</taxon>
        <taxon>Piptocephalidaceae</taxon>
        <taxon>Piptocephalis</taxon>
    </lineage>
</organism>
<dbReference type="InterPro" id="IPR012533">
    <property type="entry name" value="YcnI-copper_dom"/>
</dbReference>
<evidence type="ECO:0000313" key="4">
    <source>
        <dbReference type="Proteomes" id="UP000267251"/>
    </source>
</evidence>
<name>A0A4P9Y364_9FUNG</name>
<feature type="signal peptide" evidence="1">
    <location>
        <begin position="1"/>
        <end position="18"/>
    </location>
</feature>
<dbReference type="InterPro" id="IPR038507">
    <property type="entry name" value="YcnI-like_sf"/>
</dbReference>
<dbReference type="Gene3D" id="2.60.40.2230">
    <property type="entry name" value="Uncharacterised protein YcnI-like PF07987, DUF1775"/>
    <property type="match status" value="1"/>
</dbReference>
<dbReference type="AlphaFoldDB" id="A0A4P9Y364"/>
<dbReference type="OrthoDB" id="4234at2759"/>
<keyword evidence="4" id="KW-1185">Reference proteome</keyword>
<dbReference type="Proteomes" id="UP000267251">
    <property type="component" value="Unassembled WGS sequence"/>
</dbReference>
<feature type="chain" id="PRO_5020383608" description="YncI copper-binding domain-containing protein" evidence="1">
    <location>
        <begin position="19"/>
        <end position="202"/>
    </location>
</feature>
<proteinExistence type="predicted"/>
<feature type="domain" description="YncI copper-binding" evidence="2">
    <location>
        <begin position="19"/>
        <end position="165"/>
    </location>
</feature>
<keyword evidence="1" id="KW-0732">Signal</keyword>
<accession>A0A4P9Y364</accession>
<reference evidence="4" key="1">
    <citation type="journal article" date="2018" name="Nat. Microbiol.">
        <title>Leveraging single-cell genomics to expand the fungal tree of life.</title>
        <authorList>
            <person name="Ahrendt S.R."/>
            <person name="Quandt C.A."/>
            <person name="Ciobanu D."/>
            <person name="Clum A."/>
            <person name="Salamov A."/>
            <person name="Andreopoulos B."/>
            <person name="Cheng J.F."/>
            <person name="Woyke T."/>
            <person name="Pelin A."/>
            <person name="Henrissat B."/>
            <person name="Reynolds N.K."/>
            <person name="Benny G.L."/>
            <person name="Smith M.E."/>
            <person name="James T.Y."/>
            <person name="Grigoriev I.V."/>
        </authorList>
    </citation>
    <scope>NUCLEOTIDE SEQUENCE [LARGE SCALE GENOMIC DNA]</scope>
</reference>